<dbReference type="Proteomes" id="UP000281553">
    <property type="component" value="Unassembled WGS sequence"/>
</dbReference>
<gene>
    <name evidence="1" type="ORF">DILT_LOCUS14702</name>
</gene>
<evidence type="ECO:0000313" key="1">
    <source>
        <dbReference type="EMBL" id="VDN25870.1"/>
    </source>
</evidence>
<sequence length="169" mass="18401">MKRLGRPRKYFKAGTTTQVIQYPESGLPQSAPVIGSLVESGEFNLLDLPRLQTELEILLASATERMVCLSSELHGSPVPPSILRHLGLLKAEEESTHSGPPQVPSSLVVTANPNKPLSLIISSQRPQATDTQLPDERESRLCSSPPASCAPAFLAFRHVKGFQSRVSFF</sequence>
<name>A0A3P7MHC0_DIBLA</name>
<dbReference type="AlphaFoldDB" id="A0A3P7MHC0"/>
<protein>
    <submittedName>
        <fullName evidence="1">Uncharacterized protein</fullName>
    </submittedName>
</protein>
<dbReference type="EMBL" id="UYRU01075430">
    <property type="protein sequence ID" value="VDN25870.1"/>
    <property type="molecule type" value="Genomic_DNA"/>
</dbReference>
<evidence type="ECO:0000313" key="2">
    <source>
        <dbReference type="Proteomes" id="UP000281553"/>
    </source>
</evidence>
<reference evidence="1 2" key="1">
    <citation type="submission" date="2018-11" db="EMBL/GenBank/DDBJ databases">
        <authorList>
            <consortium name="Pathogen Informatics"/>
        </authorList>
    </citation>
    <scope>NUCLEOTIDE SEQUENCE [LARGE SCALE GENOMIC DNA]</scope>
</reference>
<keyword evidence="2" id="KW-1185">Reference proteome</keyword>
<accession>A0A3P7MHC0</accession>
<dbReference type="OrthoDB" id="1232at2759"/>
<proteinExistence type="predicted"/>
<organism evidence="1 2">
    <name type="scientific">Dibothriocephalus latus</name>
    <name type="common">Fish tapeworm</name>
    <name type="synonym">Diphyllobothrium latum</name>
    <dbReference type="NCBI Taxonomy" id="60516"/>
    <lineage>
        <taxon>Eukaryota</taxon>
        <taxon>Metazoa</taxon>
        <taxon>Spiralia</taxon>
        <taxon>Lophotrochozoa</taxon>
        <taxon>Platyhelminthes</taxon>
        <taxon>Cestoda</taxon>
        <taxon>Eucestoda</taxon>
        <taxon>Diphyllobothriidea</taxon>
        <taxon>Diphyllobothriidae</taxon>
        <taxon>Dibothriocephalus</taxon>
    </lineage>
</organism>